<accession>A0ABR3ISA5</accession>
<feature type="compositionally biased region" description="Low complexity" evidence="2">
    <location>
        <begin position="63"/>
        <end position="74"/>
    </location>
</feature>
<dbReference type="Proteomes" id="UP001556367">
    <property type="component" value="Unassembled WGS sequence"/>
</dbReference>
<evidence type="ECO:0000256" key="1">
    <source>
        <dbReference type="SAM" id="Coils"/>
    </source>
</evidence>
<evidence type="ECO:0000313" key="4">
    <source>
        <dbReference type="Proteomes" id="UP001556367"/>
    </source>
</evidence>
<feature type="compositionally biased region" description="Pro residues" evidence="2">
    <location>
        <begin position="399"/>
        <end position="419"/>
    </location>
</feature>
<organism evidence="3 4">
    <name type="scientific">Hohenbuehelia grisea</name>
    <dbReference type="NCBI Taxonomy" id="104357"/>
    <lineage>
        <taxon>Eukaryota</taxon>
        <taxon>Fungi</taxon>
        <taxon>Dikarya</taxon>
        <taxon>Basidiomycota</taxon>
        <taxon>Agaricomycotina</taxon>
        <taxon>Agaricomycetes</taxon>
        <taxon>Agaricomycetidae</taxon>
        <taxon>Agaricales</taxon>
        <taxon>Pleurotineae</taxon>
        <taxon>Pleurotaceae</taxon>
        <taxon>Hohenbuehelia</taxon>
    </lineage>
</organism>
<evidence type="ECO:0000313" key="3">
    <source>
        <dbReference type="EMBL" id="KAL0946190.1"/>
    </source>
</evidence>
<gene>
    <name evidence="3" type="ORF">HGRIS_012451</name>
</gene>
<dbReference type="EMBL" id="JASNQZ010000015">
    <property type="protein sequence ID" value="KAL0946190.1"/>
    <property type="molecule type" value="Genomic_DNA"/>
</dbReference>
<evidence type="ECO:0000256" key="2">
    <source>
        <dbReference type="SAM" id="MobiDB-lite"/>
    </source>
</evidence>
<feature type="region of interest" description="Disordered" evidence="2">
    <location>
        <begin position="682"/>
        <end position="762"/>
    </location>
</feature>
<feature type="region of interest" description="Disordered" evidence="2">
    <location>
        <begin position="237"/>
        <end position="482"/>
    </location>
</feature>
<reference evidence="4" key="1">
    <citation type="submission" date="2024-06" db="EMBL/GenBank/DDBJ databases">
        <title>Multi-omics analyses provide insights into the biosynthesis of the anticancer antibiotic pleurotin in Hohenbuehelia grisea.</title>
        <authorList>
            <person name="Weaver J.A."/>
            <person name="Alberti F."/>
        </authorList>
    </citation>
    <scope>NUCLEOTIDE SEQUENCE [LARGE SCALE GENOMIC DNA]</scope>
    <source>
        <strain evidence="4">T-177</strain>
    </source>
</reference>
<feature type="compositionally biased region" description="Low complexity" evidence="2">
    <location>
        <begin position="745"/>
        <end position="762"/>
    </location>
</feature>
<comment type="caution">
    <text evidence="3">The sequence shown here is derived from an EMBL/GenBank/DDBJ whole genome shotgun (WGS) entry which is preliminary data.</text>
</comment>
<feature type="region of interest" description="Disordered" evidence="2">
    <location>
        <begin position="1"/>
        <end position="224"/>
    </location>
</feature>
<proteinExistence type="predicted"/>
<feature type="compositionally biased region" description="Polar residues" evidence="2">
    <location>
        <begin position="133"/>
        <end position="145"/>
    </location>
</feature>
<feature type="compositionally biased region" description="Basic and acidic residues" evidence="2">
    <location>
        <begin position="335"/>
        <end position="347"/>
    </location>
</feature>
<feature type="coiled-coil region" evidence="1">
    <location>
        <begin position="545"/>
        <end position="572"/>
    </location>
</feature>
<sequence>MAGLSPARRLRTKTTEFSDFFRGSSHNSRAQAFPSANDAPRDKHSGLRSASNATLEVPHNEASTSSTSKKFSSKLPFLGRTRKKSNVEEAATNTVRDGRRHETAQSPAAVSTMADFADASPDIAGRPSKSRDAVSTSEPPAQTLGSKFAAHFTPSKARKPDPPPKPTPVKPRKSVSPPSGNLRPPAQSPRSLASFESNSSGGSDNRSTTPRPAQPTFNVSISPPEDLSRYADLFTLPSSSKLANRQFGLSSREPSILEGSQSTRSSASDAAPVTPESPVASSSLPNPEVSDAPEFHPSILEDPPVRPGSRSSVKSTGKHHRPGAEDIDPQGFLRLSEDSVIEKDRVVPPRPNTRQSSPPSPVERRSNSSRIPSPLSERPSTSPRGSSIGRARSGSGSRPNPPPTIPLPTPPPSSPPPTSALPSVPTLPSTAPSRKSVGSISSISSFQSGNNSRRSRANTLSSVPSSPLIASPYPPSPALAPQPKFLRALKHDMATDSEKSDWDRSDWDRSDIENIDSATPEQLRQAVVVQNLRLGELTQYCHQLTTRHQAEKAAMERKIETLERDAARRDHEIKGLRWLVTDGRSATPNTAALPIGTPRQSPASDSEKPKKRSVVPGSQSDGGRMTDDSEAESVGMLSPSLRRNRTIGSPASRMAAVRSTSTRVPAKGLGYELAVARAHGAAADKRASMSSFSSASTSSTSSLMPASSVAPSTISSSLSSIPETPPPLPVKALASRPGVGKDDASAASSTNSARRSPRAPALTPAAAYAATLKKGRPPSIAQVLNATPSTDDVDKTNLPVNVRASSSMAIVYQIFYSYEGR</sequence>
<feature type="compositionally biased region" description="Polar residues" evidence="2">
    <location>
        <begin position="188"/>
        <end position="221"/>
    </location>
</feature>
<evidence type="ECO:0008006" key="5">
    <source>
        <dbReference type="Google" id="ProtNLM"/>
    </source>
</evidence>
<feature type="region of interest" description="Disordered" evidence="2">
    <location>
        <begin position="586"/>
        <end position="663"/>
    </location>
</feature>
<keyword evidence="4" id="KW-1185">Reference proteome</keyword>
<feature type="compositionally biased region" description="Low complexity" evidence="2">
    <location>
        <begin position="420"/>
        <end position="452"/>
    </location>
</feature>
<protein>
    <recommendedName>
        <fullName evidence="5">Proteophosphoglycan ppg4</fullName>
    </recommendedName>
</protein>
<keyword evidence="1" id="KW-0175">Coiled coil</keyword>
<name>A0ABR3ISA5_9AGAR</name>
<feature type="compositionally biased region" description="Low complexity" evidence="2">
    <location>
        <begin position="688"/>
        <end position="722"/>
    </location>
</feature>
<feature type="compositionally biased region" description="Polar residues" evidence="2">
    <location>
        <begin position="237"/>
        <end position="268"/>
    </location>
</feature>
<feature type="compositionally biased region" description="Low complexity" evidence="2">
    <location>
        <begin position="382"/>
        <end position="398"/>
    </location>
</feature>